<dbReference type="EMBL" id="JAGGLB010000031">
    <property type="protein sequence ID" value="MBP1995135.1"/>
    <property type="molecule type" value="Genomic_DNA"/>
</dbReference>
<evidence type="ECO:0000256" key="5">
    <source>
        <dbReference type="ARBA" id="ARBA00023136"/>
    </source>
</evidence>
<comment type="subcellular location">
    <subcellularLocation>
        <location evidence="1">Membrane</location>
        <topology evidence="1">Lipid-anchor</topology>
    </subcellularLocation>
</comment>
<dbReference type="Pfam" id="PF05504">
    <property type="entry name" value="Spore_GerAC"/>
    <property type="match status" value="1"/>
</dbReference>
<keyword evidence="11" id="KW-1185">Reference proteome</keyword>
<comment type="similarity">
    <text evidence="2">Belongs to the GerABKC lipoprotein family.</text>
</comment>
<dbReference type="InterPro" id="IPR008844">
    <property type="entry name" value="Spore_GerAC-like"/>
</dbReference>
<name>A0ABS4J5M2_9BACL</name>
<keyword evidence="3" id="KW-0309">Germination</keyword>
<evidence type="ECO:0000313" key="10">
    <source>
        <dbReference type="EMBL" id="MBP1995135.1"/>
    </source>
</evidence>
<dbReference type="Proteomes" id="UP001519287">
    <property type="component" value="Unassembled WGS sequence"/>
</dbReference>
<dbReference type="RefSeq" id="WP_209976956.1">
    <property type="nucleotide sequence ID" value="NZ_JAGGLB010000031.1"/>
</dbReference>
<evidence type="ECO:0000256" key="7">
    <source>
        <dbReference type="ARBA" id="ARBA00023288"/>
    </source>
</evidence>
<evidence type="ECO:0000313" key="11">
    <source>
        <dbReference type="Proteomes" id="UP001519287"/>
    </source>
</evidence>
<evidence type="ECO:0000256" key="3">
    <source>
        <dbReference type="ARBA" id="ARBA00022544"/>
    </source>
</evidence>
<dbReference type="NCBIfam" id="TIGR02887">
    <property type="entry name" value="spore_ger_x_C"/>
    <property type="match status" value="1"/>
</dbReference>
<evidence type="ECO:0000256" key="4">
    <source>
        <dbReference type="ARBA" id="ARBA00022729"/>
    </source>
</evidence>
<keyword evidence="7" id="KW-0449">Lipoprotein</keyword>
<keyword evidence="5" id="KW-0472">Membrane</keyword>
<dbReference type="InterPro" id="IPR038501">
    <property type="entry name" value="Spore_GerAC_C_sf"/>
</dbReference>
<feature type="domain" description="Spore germination GerAC-like C-terminal" evidence="8">
    <location>
        <begin position="203"/>
        <end position="371"/>
    </location>
</feature>
<dbReference type="InterPro" id="IPR046953">
    <property type="entry name" value="Spore_GerAC-like_C"/>
</dbReference>
<comment type="caution">
    <text evidence="10">The sequence shown here is derived from an EMBL/GenBank/DDBJ whole genome shotgun (WGS) entry which is preliminary data.</text>
</comment>
<keyword evidence="4" id="KW-0732">Signal</keyword>
<organism evidence="10 11">
    <name type="scientific">Paenibacillus eucommiae</name>
    <dbReference type="NCBI Taxonomy" id="1355755"/>
    <lineage>
        <taxon>Bacteria</taxon>
        <taxon>Bacillati</taxon>
        <taxon>Bacillota</taxon>
        <taxon>Bacilli</taxon>
        <taxon>Bacillales</taxon>
        <taxon>Paenibacillaceae</taxon>
        <taxon>Paenibacillus</taxon>
    </lineage>
</organism>
<keyword evidence="6" id="KW-0564">Palmitate</keyword>
<feature type="domain" description="Spore germination protein N-terminal" evidence="9">
    <location>
        <begin position="26"/>
        <end position="194"/>
    </location>
</feature>
<accession>A0ABS4J5M2</accession>
<evidence type="ECO:0000259" key="9">
    <source>
        <dbReference type="Pfam" id="PF25198"/>
    </source>
</evidence>
<dbReference type="Gene3D" id="3.30.300.210">
    <property type="entry name" value="Nutrient germinant receptor protein C, domain 3"/>
    <property type="match status" value="1"/>
</dbReference>
<evidence type="ECO:0000256" key="6">
    <source>
        <dbReference type="ARBA" id="ARBA00023139"/>
    </source>
</evidence>
<evidence type="ECO:0000259" key="8">
    <source>
        <dbReference type="Pfam" id="PF05504"/>
    </source>
</evidence>
<gene>
    <name evidence="10" type="ORF">J2Z66_006777</name>
</gene>
<sequence length="376" mass="42995">MNKQWRRLTGFLLIVMVVAIVPGCYDRLDLEEASSPFLVGYDLDENNNMIVYVTDPVFSKNVGKKTHEIRVEASTSRDARDKEDARSPGVVHGRKIQIILIGKRMLEHADWFRILDVFFRDARNSLTPRVVAYNGPLSEIIYLNPKDQPMMPMLLTGMVDTKSSRSETVKTTLQELHRQMFEKGMTPYIPEVKVEKKEIVLQGTTLLDHKGKFATALTTQETVLLQMLQKEAKKTVSLTIPIPGKKKIGPFHTDRLSFNTQKVQTQIKTSYPQDHFQFDIHVKMRVTLTEVLFAHKLQDQEEQLEKMLTGQVQKQMDNLISRLKKHRIDPIGLGLHARAHEYEHYKKAEDHWGEAIAESDIKVVVSVEIGSGGPVK</sequence>
<dbReference type="InterPro" id="IPR057336">
    <property type="entry name" value="GerAC_N"/>
</dbReference>
<dbReference type="PANTHER" id="PTHR35789:SF1">
    <property type="entry name" value="SPORE GERMINATION PROTEIN B3"/>
    <property type="match status" value="1"/>
</dbReference>
<evidence type="ECO:0000256" key="2">
    <source>
        <dbReference type="ARBA" id="ARBA00007886"/>
    </source>
</evidence>
<proteinExistence type="inferred from homology"/>
<dbReference type="Pfam" id="PF25198">
    <property type="entry name" value="Spore_GerAC_N"/>
    <property type="match status" value="1"/>
</dbReference>
<dbReference type="PANTHER" id="PTHR35789">
    <property type="entry name" value="SPORE GERMINATION PROTEIN B3"/>
    <property type="match status" value="1"/>
</dbReference>
<protein>
    <submittedName>
        <fullName evidence="10">Ger(X)C family germination protein</fullName>
    </submittedName>
</protein>
<reference evidence="10 11" key="1">
    <citation type="submission" date="2021-03" db="EMBL/GenBank/DDBJ databases">
        <title>Genomic Encyclopedia of Type Strains, Phase IV (KMG-IV): sequencing the most valuable type-strain genomes for metagenomic binning, comparative biology and taxonomic classification.</title>
        <authorList>
            <person name="Goeker M."/>
        </authorList>
    </citation>
    <scope>NUCLEOTIDE SEQUENCE [LARGE SCALE GENOMIC DNA]</scope>
    <source>
        <strain evidence="10 11">DSM 26048</strain>
    </source>
</reference>
<evidence type="ECO:0000256" key="1">
    <source>
        <dbReference type="ARBA" id="ARBA00004635"/>
    </source>
</evidence>